<dbReference type="SUPFAM" id="SSF53041">
    <property type="entry name" value="Resolvase-like"/>
    <property type="match status" value="1"/>
</dbReference>
<feature type="domain" description="Resolvase/invertase-type recombinase catalytic" evidence="5">
    <location>
        <begin position="64"/>
        <end position="202"/>
    </location>
</feature>
<comment type="similarity">
    <text evidence="1">Belongs to the site-specific recombinase resolvase family.</text>
</comment>
<dbReference type="Pfam" id="PF00239">
    <property type="entry name" value="Resolvase"/>
    <property type="match status" value="1"/>
</dbReference>
<dbReference type="PROSITE" id="PS51736">
    <property type="entry name" value="RECOMBINASES_3"/>
    <property type="match status" value="1"/>
</dbReference>
<gene>
    <name evidence="6" type="ordered locus">BATR1942_09875</name>
</gene>
<dbReference type="PANTHER" id="PTHR30461:SF2">
    <property type="entry name" value="SERINE RECOMBINASE PINE-RELATED"/>
    <property type="match status" value="1"/>
</dbReference>
<dbReference type="SMART" id="SM00857">
    <property type="entry name" value="Resolvase"/>
    <property type="match status" value="1"/>
</dbReference>
<name>A0ABN3ZAF1_BACA1</name>
<organism evidence="6 7">
    <name type="scientific">Bacillus atrophaeus (strain 1942)</name>
    <dbReference type="NCBI Taxonomy" id="720555"/>
    <lineage>
        <taxon>Bacteria</taxon>
        <taxon>Bacillati</taxon>
        <taxon>Bacillota</taxon>
        <taxon>Bacilli</taxon>
        <taxon>Bacillales</taxon>
        <taxon>Bacillaceae</taxon>
        <taxon>Bacillus</taxon>
    </lineage>
</organism>
<dbReference type="InterPro" id="IPR036162">
    <property type="entry name" value="Resolvase-like_N_sf"/>
</dbReference>
<dbReference type="InterPro" id="IPR006118">
    <property type="entry name" value="Recombinase_CS"/>
</dbReference>
<dbReference type="EMBL" id="CP002207">
    <property type="protein sequence ID" value="ADP32908.1"/>
    <property type="molecule type" value="Genomic_DNA"/>
</dbReference>
<dbReference type="PANTHER" id="PTHR30461">
    <property type="entry name" value="DNA-INVERTASE FROM LAMBDOID PROPHAGE"/>
    <property type="match status" value="1"/>
</dbReference>
<dbReference type="InterPro" id="IPR006119">
    <property type="entry name" value="Resolv_N"/>
</dbReference>
<dbReference type="Proteomes" id="UP000006867">
    <property type="component" value="Chromosome"/>
</dbReference>
<proteinExistence type="inferred from homology"/>
<evidence type="ECO:0000256" key="2">
    <source>
        <dbReference type="ARBA" id="ARBA00022908"/>
    </source>
</evidence>
<dbReference type="Gene3D" id="1.10.10.60">
    <property type="entry name" value="Homeodomain-like"/>
    <property type="match status" value="1"/>
</dbReference>
<evidence type="ECO:0000256" key="4">
    <source>
        <dbReference type="ARBA" id="ARBA00023172"/>
    </source>
</evidence>
<evidence type="ECO:0000313" key="7">
    <source>
        <dbReference type="Proteomes" id="UP000006867"/>
    </source>
</evidence>
<dbReference type="CDD" id="cd03768">
    <property type="entry name" value="SR_ResInv"/>
    <property type="match status" value="1"/>
</dbReference>
<reference evidence="6 7" key="1">
    <citation type="journal article" date="2011" name="Front. Microbiol.">
        <title>Genomic signatures of strain selection and enhancement in Bacillus atrophaeus var. globigii, a historical biowarfare simulant.</title>
        <authorList>
            <person name="Gibbons H.S."/>
            <person name="Broomall S.M."/>
            <person name="McNew L.A."/>
            <person name="Daligault H."/>
            <person name="Chapman C."/>
            <person name="Bruce D."/>
            <person name="Karavis M."/>
            <person name="Krepps M."/>
            <person name="McGregor P.A."/>
            <person name="Hong C."/>
            <person name="Park K.H."/>
            <person name="Akmal A."/>
            <person name="Feldman A."/>
            <person name="Lin J.S."/>
            <person name="Chang W.E."/>
            <person name="Higgs B.W."/>
            <person name="Demirev P."/>
            <person name="Lindquist J."/>
            <person name="Liem A."/>
            <person name="Fochler E."/>
            <person name="Read T.D."/>
            <person name="Tapia R."/>
            <person name="Johnson S."/>
            <person name="Bishop-Lilly K.A."/>
            <person name="Detter C."/>
            <person name="Han C."/>
            <person name="Sozhamannan S."/>
            <person name="Rosenzweig C.N."/>
            <person name="Skowronski E.W."/>
        </authorList>
    </citation>
    <scope>NUCLEOTIDE SEQUENCE [LARGE SCALE GENOMIC DNA]</scope>
    <source>
        <strain evidence="6 7">1942</strain>
    </source>
</reference>
<evidence type="ECO:0000259" key="5">
    <source>
        <dbReference type="PROSITE" id="PS51736"/>
    </source>
</evidence>
<keyword evidence="7" id="KW-1185">Reference proteome</keyword>
<dbReference type="Gene3D" id="3.40.50.1390">
    <property type="entry name" value="Resolvase, N-terminal catalytic domain"/>
    <property type="match status" value="1"/>
</dbReference>
<dbReference type="Pfam" id="PF02796">
    <property type="entry name" value="HTH_7"/>
    <property type="match status" value="1"/>
</dbReference>
<evidence type="ECO:0000313" key="6">
    <source>
        <dbReference type="EMBL" id="ADP32908.1"/>
    </source>
</evidence>
<accession>A0ABN3ZAF1</accession>
<dbReference type="InterPro" id="IPR050639">
    <property type="entry name" value="SSR_resolvase"/>
</dbReference>
<dbReference type="InterPro" id="IPR006120">
    <property type="entry name" value="Resolvase_HTH_dom"/>
</dbReference>
<keyword evidence="2" id="KW-0229">DNA integration</keyword>
<dbReference type="PROSITE" id="PS00398">
    <property type="entry name" value="RECOMBINASES_2"/>
    <property type="match status" value="1"/>
</dbReference>
<evidence type="ECO:0000256" key="1">
    <source>
        <dbReference type="ARBA" id="ARBA00009913"/>
    </source>
</evidence>
<keyword evidence="4" id="KW-0233">DNA recombination</keyword>
<evidence type="ECO:0000256" key="3">
    <source>
        <dbReference type="ARBA" id="ARBA00023125"/>
    </source>
</evidence>
<dbReference type="RefSeq" id="WP_003325602.1">
    <property type="nucleotide sequence ID" value="NC_014639.1"/>
</dbReference>
<keyword evidence="3" id="KW-0238">DNA-binding</keyword>
<sequence>MEKRYTVKANGTTAEGKKNWEVYDKQSEQFLSQFEGGRFALQDIAKQLNEGTMSLEPVEEKNIKTLGYMRVSTKLDKQVFDRQEEQLKAYGVDHLYADRMSGAKRERPELNKLLDDLNEGDTVVIVAIDRLSRSTKDLLEIVEIIKSKGASLKSLNDSWLDTSNGNPMSEFLLTVMGALAQMERAQITQRVREGVAVAKAKGTKLGRPKKNQHKVELALELYAKGEHNVPQIVQITGVSKATLYRKIKQLEEGTL</sequence>
<protein>
    <submittedName>
        <fullName evidence="6">Site-specific recombinase, DNA invertase Pin</fullName>
    </submittedName>
</protein>